<dbReference type="RefSeq" id="XP_008178506.1">
    <property type="nucleotide sequence ID" value="XM_008180284.1"/>
</dbReference>
<keyword evidence="5" id="KW-1185">Reference proteome</keyword>
<reference evidence="5" key="1">
    <citation type="submission" date="2010-06" db="EMBL/GenBank/DDBJ databases">
        <authorList>
            <person name="Jiang H."/>
            <person name="Abraham K."/>
            <person name="Ali S."/>
            <person name="Alsbrooks S.L."/>
            <person name="Anim B.N."/>
            <person name="Anosike U.S."/>
            <person name="Attaway T."/>
            <person name="Bandaranaike D.P."/>
            <person name="Battles P.K."/>
            <person name="Bell S.N."/>
            <person name="Bell A.V."/>
            <person name="Beltran B."/>
            <person name="Bickham C."/>
            <person name="Bustamante Y."/>
            <person name="Caleb T."/>
            <person name="Canada A."/>
            <person name="Cardenas V."/>
            <person name="Carter K."/>
            <person name="Chacko J."/>
            <person name="Chandrabose M.N."/>
            <person name="Chavez D."/>
            <person name="Chavez A."/>
            <person name="Chen L."/>
            <person name="Chu H.-S."/>
            <person name="Claassen K.J."/>
            <person name="Cockrell R."/>
            <person name="Collins M."/>
            <person name="Cooper J.A."/>
            <person name="Cree A."/>
            <person name="Curry S.M."/>
            <person name="Da Y."/>
            <person name="Dao M.D."/>
            <person name="Das B."/>
            <person name="Davila M.-L."/>
            <person name="Davy-Carroll L."/>
            <person name="Denson S."/>
            <person name="Dinh H."/>
            <person name="Ebong V.E."/>
            <person name="Edwards J.R."/>
            <person name="Egan A."/>
            <person name="El-Daye J."/>
            <person name="Escobedo L."/>
            <person name="Fernandez S."/>
            <person name="Fernando P.R."/>
            <person name="Flagg N."/>
            <person name="Forbes L.D."/>
            <person name="Fowler R.G."/>
            <person name="Fu Q."/>
            <person name="Gabisi R.A."/>
            <person name="Ganer J."/>
            <person name="Garbino Pronczuk A."/>
            <person name="Garcia R.M."/>
            <person name="Garner T."/>
            <person name="Garrett T.E."/>
            <person name="Gonzalez D.A."/>
            <person name="Hamid H."/>
            <person name="Hawkins E.S."/>
            <person name="Hirani K."/>
            <person name="Hogues M.E."/>
            <person name="Hollins B."/>
            <person name="Hsiao C.-H."/>
            <person name="Jabil R."/>
            <person name="James M.L."/>
            <person name="Jhangiani S.N."/>
            <person name="Johnson B."/>
            <person name="Johnson Q."/>
            <person name="Joshi V."/>
            <person name="Kalu J.B."/>
            <person name="Kam C."/>
            <person name="Kashfia A."/>
            <person name="Keebler J."/>
            <person name="Kisamo H."/>
            <person name="Kovar C.L."/>
            <person name="Lago L.A."/>
            <person name="Lai C.-Y."/>
            <person name="Laidlaw J."/>
            <person name="Lara F."/>
            <person name="Le T.-K."/>
            <person name="Lee S.L."/>
            <person name="Legall F.H."/>
            <person name="Lemon S.J."/>
            <person name="Lewis L.R."/>
            <person name="Li B."/>
            <person name="Liu Y."/>
            <person name="Liu Y.-S."/>
            <person name="Lopez J."/>
            <person name="Lozado R.J."/>
            <person name="Lu J."/>
            <person name="Madu R.C."/>
            <person name="Maheshwari M."/>
            <person name="Maheshwari R."/>
            <person name="Malloy K."/>
            <person name="Martinez E."/>
            <person name="Mathew T."/>
            <person name="Mercado I.C."/>
            <person name="Mercado C."/>
            <person name="Meyer B."/>
            <person name="Montgomery K."/>
            <person name="Morgan M.B."/>
            <person name="Munidasa M."/>
            <person name="Nazareth L.V."/>
            <person name="Nelson J."/>
            <person name="Ng B.M."/>
            <person name="Nguyen N.B."/>
            <person name="Nguyen P.Q."/>
            <person name="Nguyen T."/>
            <person name="Obregon M."/>
            <person name="Okwuonu G.O."/>
            <person name="Onwere C.G."/>
            <person name="Orozco G."/>
            <person name="Parra A."/>
            <person name="Patel S."/>
            <person name="Patil S."/>
            <person name="Perez A."/>
            <person name="Perez Y."/>
            <person name="Pham C."/>
            <person name="Primus E.L."/>
            <person name="Pu L.-L."/>
            <person name="Puazo M."/>
            <person name="Qin X."/>
            <person name="Quiroz J.B."/>
            <person name="Reese J."/>
            <person name="Richards S."/>
            <person name="Rives C.M."/>
            <person name="Robberts R."/>
            <person name="Ruiz S.J."/>
            <person name="Ruiz M.J."/>
            <person name="Santibanez J."/>
            <person name="Schneider B.W."/>
            <person name="Sisson I."/>
            <person name="Smith M."/>
            <person name="Sodergren E."/>
            <person name="Song X.-Z."/>
            <person name="Song B.B."/>
            <person name="Summersgill H."/>
            <person name="Thelus R."/>
            <person name="Thornton R.D."/>
            <person name="Trejos Z.Y."/>
            <person name="Usmani K."/>
            <person name="Vattathil S."/>
            <person name="Villasana D."/>
            <person name="Walker D.L."/>
            <person name="Wang S."/>
            <person name="Wang K."/>
            <person name="White C.S."/>
            <person name="Williams A.C."/>
            <person name="Williamson J."/>
            <person name="Wilson K."/>
            <person name="Woghiren I.O."/>
            <person name="Woodworth J.R."/>
            <person name="Worley K.C."/>
            <person name="Wright R.A."/>
            <person name="Wu W."/>
            <person name="Young L."/>
            <person name="Zhang L."/>
            <person name="Zhang J."/>
            <person name="Zhu Y."/>
            <person name="Muzny D.M."/>
            <person name="Weinstock G."/>
            <person name="Gibbs R.A."/>
        </authorList>
    </citation>
    <scope>NUCLEOTIDE SEQUENCE [LARGE SCALE GENOMIC DNA]</scope>
    <source>
        <strain evidence="5">LSR1</strain>
    </source>
</reference>
<comment type="cofactor">
    <cofactor evidence="1">
        <name>a divalent metal cation</name>
        <dbReference type="ChEBI" id="CHEBI:60240"/>
    </cofactor>
</comment>
<proteinExistence type="predicted"/>
<dbReference type="AlphaFoldDB" id="A0A8R1WXP3"/>
<dbReference type="OrthoDB" id="6581217at2759"/>
<evidence type="ECO:0000259" key="3">
    <source>
        <dbReference type="Pfam" id="PF13359"/>
    </source>
</evidence>
<accession>A0A8R1WXP3</accession>
<protein>
    <recommendedName>
        <fullName evidence="3">DDE Tnp4 domain-containing protein</fullName>
    </recommendedName>
</protein>
<dbReference type="InterPro" id="IPR027806">
    <property type="entry name" value="HARBI1_dom"/>
</dbReference>
<reference evidence="4" key="2">
    <citation type="submission" date="2022-06" db="UniProtKB">
        <authorList>
            <consortium name="EnsemblMetazoa"/>
        </authorList>
    </citation>
    <scope>IDENTIFICATION</scope>
</reference>
<name>A0A8R1WXP3_ACYPI</name>
<dbReference type="Proteomes" id="UP000007819">
    <property type="component" value="Chromosome X"/>
</dbReference>
<dbReference type="GO" id="GO:0046872">
    <property type="term" value="F:metal ion binding"/>
    <property type="evidence" value="ECO:0007669"/>
    <property type="project" value="UniProtKB-KW"/>
</dbReference>
<evidence type="ECO:0000313" key="4">
    <source>
        <dbReference type="EnsemblMetazoa" id="XP_008178506.1"/>
    </source>
</evidence>
<dbReference type="EnsemblMetazoa" id="XM_008180284.1">
    <property type="protein sequence ID" value="XP_008178506.1"/>
    <property type="gene ID" value="LOC103307871"/>
</dbReference>
<sequence length="170" mass="19833">MIETGFAGRNSGGGIFRASRMGRWLERDGLNLPNPRPFPNDTNEINFPFYFVTDEAFPLKKNLMRPNPRRTLKNKKRIFNYILSRGRKTAECSFGMMSQKCQVLMSLIRCTNETTINNIIRSVCILHNFIRKREGRQCISSIDLDVNNPEDFQVPDEFLRDNQDQNELPR</sequence>
<evidence type="ECO:0000256" key="1">
    <source>
        <dbReference type="ARBA" id="ARBA00001968"/>
    </source>
</evidence>
<dbReference type="KEGG" id="api:103307871"/>
<evidence type="ECO:0000256" key="2">
    <source>
        <dbReference type="ARBA" id="ARBA00022723"/>
    </source>
</evidence>
<keyword evidence="2" id="KW-0479">Metal-binding</keyword>
<dbReference type="Pfam" id="PF13359">
    <property type="entry name" value="DDE_Tnp_4"/>
    <property type="match status" value="1"/>
</dbReference>
<evidence type="ECO:0000313" key="5">
    <source>
        <dbReference type="Proteomes" id="UP000007819"/>
    </source>
</evidence>
<feature type="domain" description="DDE Tnp4" evidence="3">
    <location>
        <begin position="2"/>
        <end position="128"/>
    </location>
</feature>
<organism evidence="4 5">
    <name type="scientific">Acyrthosiphon pisum</name>
    <name type="common">Pea aphid</name>
    <dbReference type="NCBI Taxonomy" id="7029"/>
    <lineage>
        <taxon>Eukaryota</taxon>
        <taxon>Metazoa</taxon>
        <taxon>Ecdysozoa</taxon>
        <taxon>Arthropoda</taxon>
        <taxon>Hexapoda</taxon>
        <taxon>Insecta</taxon>
        <taxon>Pterygota</taxon>
        <taxon>Neoptera</taxon>
        <taxon>Paraneoptera</taxon>
        <taxon>Hemiptera</taxon>
        <taxon>Sternorrhyncha</taxon>
        <taxon>Aphidomorpha</taxon>
        <taxon>Aphidoidea</taxon>
        <taxon>Aphididae</taxon>
        <taxon>Macrosiphini</taxon>
        <taxon>Acyrthosiphon</taxon>
    </lineage>
</organism>
<dbReference type="GeneID" id="103307871"/>